<feature type="domain" description="Hydroxymethylglutaryl-coenzyme A synthase N-terminal" evidence="3">
    <location>
        <begin position="15"/>
        <end position="164"/>
    </location>
</feature>
<reference evidence="5 6" key="1">
    <citation type="journal article" date="2023" name="Int. J. Syst. Evol. Microbiol.">
        <title>Streptococcus sciuri sp. nov., Staphylococcus marylandisciuri sp. nov. and Staphylococcus americanisciuri sp. nov., isolated from faeces of eastern grey squirrel (Sciurus carolinensis).</title>
        <authorList>
            <person name="Volokhov D.V."/>
            <person name="Zagorodnyaya T.A."/>
            <person name="Furtak V.A."/>
            <person name="Nattanmai G."/>
            <person name="Randall L."/>
            <person name="Jose S."/>
            <person name="Gao Y."/>
            <person name="Eisenberg T."/>
            <person name="Delmonte P."/>
            <person name="Blom J."/>
            <person name="Mitchell K.K."/>
        </authorList>
    </citation>
    <scope>NUCLEOTIDE SEQUENCE [LARGE SCALE GENOMIC DNA]</scope>
    <source>
        <strain evidence="5 6">SQ9-PEA</strain>
    </source>
</reference>
<dbReference type="EC" id="2.3.3.10" evidence="5"/>
<gene>
    <name evidence="5" type="ORF">NXS10_00185</name>
</gene>
<keyword evidence="6" id="KW-1185">Reference proteome</keyword>
<feature type="domain" description="Hydroxymethylglutaryl-coenzyme A synthase C-terminal" evidence="4">
    <location>
        <begin position="246"/>
        <end position="386"/>
    </location>
</feature>
<dbReference type="GO" id="GO:0004421">
    <property type="term" value="F:hydroxymethylglutaryl-CoA synthase activity"/>
    <property type="evidence" value="ECO:0007669"/>
    <property type="project" value="UniProtKB-EC"/>
</dbReference>
<dbReference type="Pfam" id="PF01154">
    <property type="entry name" value="HMG_CoA_synt_N"/>
    <property type="match status" value="1"/>
</dbReference>
<dbReference type="EMBL" id="JANUXX010000001">
    <property type="protein sequence ID" value="MCS4487400.1"/>
    <property type="molecule type" value="Genomic_DNA"/>
</dbReference>
<dbReference type="InterPro" id="IPR013528">
    <property type="entry name" value="HMG_CoA_synth_N"/>
</dbReference>
<evidence type="ECO:0000259" key="4">
    <source>
        <dbReference type="Pfam" id="PF08540"/>
    </source>
</evidence>
<name>A0ABT2F4U1_9STRE</name>
<dbReference type="InterPro" id="IPR013746">
    <property type="entry name" value="HMG_CoA_synt_C_dom"/>
</dbReference>
<dbReference type="CDD" id="cd00827">
    <property type="entry name" value="init_cond_enzymes"/>
    <property type="match status" value="1"/>
</dbReference>
<comment type="caution">
    <text evidence="5">The sequence shown here is derived from an EMBL/GenBank/DDBJ whole genome shotgun (WGS) entry which is preliminary data.</text>
</comment>
<protein>
    <submittedName>
        <fullName evidence="5">Hydroxymethylglutaryl-CoA synthase</fullName>
        <ecNumber evidence="5">2.3.3.10</ecNumber>
    </submittedName>
</protein>
<dbReference type="NCBIfam" id="TIGR01835">
    <property type="entry name" value="HMG-CoA-S_prok"/>
    <property type="match status" value="1"/>
</dbReference>
<keyword evidence="5" id="KW-0012">Acyltransferase</keyword>
<dbReference type="Gene3D" id="3.40.47.10">
    <property type="match status" value="2"/>
</dbReference>
<evidence type="ECO:0000259" key="3">
    <source>
        <dbReference type="Pfam" id="PF01154"/>
    </source>
</evidence>
<dbReference type="InterPro" id="IPR016039">
    <property type="entry name" value="Thiolase-like"/>
</dbReference>
<dbReference type="Pfam" id="PF08540">
    <property type="entry name" value="HMG_CoA_synt_C"/>
    <property type="match status" value="1"/>
</dbReference>
<evidence type="ECO:0000256" key="2">
    <source>
        <dbReference type="ARBA" id="ARBA00022679"/>
    </source>
</evidence>
<dbReference type="SUPFAM" id="SSF53901">
    <property type="entry name" value="Thiolase-like"/>
    <property type="match status" value="2"/>
</dbReference>
<dbReference type="PANTHER" id="PTHR43323:SF2">
    <property type="entry name" value="HYDROXYMETHYLGLUTARYL-COA SYNTHASE"/>
    <property type="match status" value="1"/>
</dbReference>
<keyword evidence="2 5" id="KW-0808">Transferase</keyword>
<dbReference type="Proteomes" id="UP001206548">
    <property type="component" value="Unassembled WGS sequence"/>
</dbReference>
<evidence type="ECO:0000313" key="5">
    <source>
        <dbReference type="EMBL" id="MCS4487400.1"/>
    </source>
</evidence>
<proteinExistence type="inferred from homology"/>
<evidence type="ECO:0000313" key="6">
    <source>
        <dbReference type="Proteomes" id="UP001206548"/>
    </source>
</evidence>
<dbReference type="RefSeq" id="WP_259136405.1">
    <property type="nucleotide sequence ID" value="NZ_JANUXX010000001.1"/>
</dbReference>
<dbReference type="InterPro" id="IPR011554">
    <property type="entry name" value="HMG_CoA_synthase_prok"/>
</dbReference>
<sequence>MTIGIDKIGFATGRYRLDMENLAQSRGVDADKFSKGLLLDALSITPITDDIVTLGASAANSILTEDDKAMIDMIIVATESSIDQSKAAAVYIHKLLGIQPFARSLEFKEACYSATAALNYAKLHVEKHKKAKVLVIASDIAKYGINTPGEPTQGSGSVAMLVSQNPRLLEIHDDNVAQTRDIMDFWRPNYSTTPFVDGMYSTKQYLDMLKTTWAEYQKRSGKTLADFSAFCFHLPFPKLALKGLHKIMDKRLPDRKKETLKANFDASIIYSRQIGNIYTGSLFLGLLSLLENSNSLQGGEQIALFSYGSGAVAEIFSATLVSDFKKQLQTNRKEQLNQRQSISVADYEKLFFEEATLDAFGNANFANYATNDFYLSAIKEHQRIYEAKHG</sequence>
<evidence type="ECO:0000256" key="1">
    <source>
        <dbReference type="ARBA" id="ARBA00007061"/>
    </source>
</evidence>
<comment type="similarity">
    <text evidence="1">Belongs to the thiolase-like superfamily. HMG-CoA synthase family.</text>
</comment>
<organism evidence="5 6">
    <name type="scientific">Streptococcus sciuri</name>
    <dbReference type="NCBI Taxonomy" id="2973939"/>
    <lineage>
        <taxon>Bacteria</taxon>
        <taxon>Bacillati</taxon>
        <taxon>Bacillota</taxon>
        <taxon>Bacilli</taxon>
        <taxon>Lactobacillales</taxon>
        <taxon>Streptococcaceae</taxon>
        <taxon>Streptococcus</taxon>
    </lineage>
</organism>
<dbReference type="PANTHER" id="PTHR43323">
    <property type="entry name" value="3-HYDROXY-3-METHYLGLUTARYL COENZYME A SYNTHASE"/>
    <property type="match status" value="1"/>
</dbReference>
<accession>A0ABT2F4U1</accession>